<keyword evidence="2" id="KW-0408">Iron</keyword>
<dbReference type="PANTHER" id="PTHR46696">
    <property type="entry name" value="P450, PUTATIVE (EUROFUNG)-RELATED"/>
    <property type="match status" value="1"/>
</dbReference>
<organism evidence="3 4">
    <name type="scientific">Actinoplanes digitatis</name>
    <dbReference type="NCBI Taxonomy" id="1868"/>
    <lineage>
        <taxon>Bacteria</taxon>
        <taxon>Bacillati</taxon>
        <taxon>Actinomycetota</taxon>
        <taxon>Actinomycetes</taxon>
        <taxon>Micromonosporales</taxon>
        <taxon>Micromonosporaceae</taxon>
        <taxon>Actinoplanes</taxon>
    </lineage>
</organism>
<comment type="similarity">
    <text evidence="1 2">Belongs to the cytochrome P450 family.</text>
</comment>
<dbReference type="RefSeq" id="WP_184991319.1">
    <property type="nucleotide sequence ID" value="NZ_BOMK01000013.1"/>
</dbReference>
<dbReference type="GO" id="GO:0016705">
    <property type="term" value="F:oxidoreductase activity, acting on paired donors, with incorporation or reduction of molecular oxygen"/>
    <property type="evidence" value="ECO:0007669"/>
    <property type="project" value="InterPro"/>
</dbReference>
<keyword evidence="2" id="KW-0503">Monooxygenase</keyword>
<dbReference type="PANTHER" id="PTHR46696:SF1">
    <property type="entry name" value="CYTOCHROME P450 YJIB-RELATED"/>
    <property type="match status" value="1"/>
</dbReference>
<proteinExistence type="inferred from homology"/>
<dbReference type="InterPro" id="IPR036396">
    <property type="entry name" value="Cyt_P450_sf"/>
</dbReference>
<reference evidence="3 4" key="1">
    <citation type="submission" date="2020-08" db="EMBL/GenBank/DDBJ databases">
        <title>Sequencing the genomes of 1000 actinobacteria strains.</title>
        <authorList>
            <person name="Klenk H.-P."/>
        </authorList>
    </citation>
    <scope>NUCLEOTIDE SEQUENCE [LARGE SCALE GENOMIC DNA]</scope>
    <source>
        <strain evidence="3 4">DSM 43149</strain>
    </source>
</reference>
<protein>
    <submittedName>
        <fullName evidence="3">Cytochrome P450</fullName>
    </submittedName>
</protein>
<dbReference type="Gene3D" id="1.10.630.10">
    <property type="entry name" value="Cytochrome P450"/>
    <property type="match status" value="2"/>
</dbReference>
<keyword evidence="2" id="KW-0479">Metal-binding</keyword>
<name>A0A7W7HUL2_9ACTN</name>
<evidence type="ECO:0000256" key="1">
    <source>
        <dbReference type="ARBA" id="ARBA00010617"/>
    </source>
</evidence>
<dbReference type="Pfam" id="PF00067">
    <property type="entry name" value="p450"/>
    <property type="match status" value="1"/>
</dbReference>
<dbReference type="PRINTS" id="PR00359">
    <property type="entry name" value="BP450"/>
</dbReference>
<dbReference type="Proteomes" id="UP000578112">
    <property type="component" value="Unassembled WGS sequence"/>
</dbReference>
<keyword evidence="4" id="KW-1185">Reference proteome</keyword>
<dbReference type="GO" id="GO:0020037">
    <property type="term" value="F:heme binding"/>
    <property type="evidence" value="ECO:0007669"/>
    <property type="project" value="InterPro"/>
</dbReference>
<dbReference type="PROSITE" id="PS00086">
    <property type="entry name" value="CYTOCHROME_P450"/>
    <property type="match status" value="1"/>
</dbReference>
<keyword evidence="2" id="KW-0349">Heme</keyword>
<comment type="caution">
    <text evidence="3">The sequence shown here is derived from an EMBL/GenBank/DDBJ whole genome shotgun (WGS) entry which is preliminary data.</text>
</comment>
<dbReference type="EMBL" id="JACHNH010000001">
    <property type="protein sequence ID" value="MBB4761109.1"/>
    <property type="molecule type" value="Genomic_DNA"/>
</dbReference>
<evidence type="ECO:0000313" key="4">
    <source>
        <dbReference type="Proteomes" id="UP000578112"/>
    </source>
</evidence>
<dbReference type="GO" id="GO:0004497">
    <property type="term" value="F:monooxygenase activity"/>
    <property type="evidence" value="ECO:0007669"/>
    <property type="project" value="UniProtKB-KW"/>
</dbReference>
<sequence length="356" mass="36305">MSARTRDRRVYLGSHPVLFSVLAASRGRAARRLGGTVVVHDQAGFTAGLTRIPLDRTAEGTTGGAANRLAGGDGLLFDQHGDDHRRARRGAADSLGAAAVARLRPVWTEILDRGLKPLADGDTVDLVPLAAELAGTTTAALLGVAADGVELATAARAAAGAAARAHLPGLARPGAARRARAATDRLSALVAPDGGPDAGRATMLAVAAITTTVAALPRCAAWAADADLWGYAGSPALVDELLRVTAPSPLLPRVAAAPGVLPGGCPVRAGDRMLLVARHAVGAHHLDPDPVSPVPPRIAHLVFGAGPHACPGARLARAQLADLLLALAPLRPVVVRARVDRRAALPGWRSLVVRAS</sequence>
<evidence type="ECO:0000256" key="2">
    <source>
        <dbReference type="RuleBase" id="RU000461"/>
    </source>
</evidence>
<keyword evidence="2" id="KW-0560">Oxidoreductase</keyword>
<dbReference type="InterPro" id="IPR002397">
    <property type="entry name" value="Cyt_P450_B"/>
</dbReference>
<dbReference type="GO" id="GO:0005506">
    <property type="term" value="F:iron ion binding"/>
    <property type="evidence" value="ECO:0007669"/>
    <property type="project" value="InterPro"/>
</dbReference>
<gene>
    <name evidence="3" type="ORF">BJ971_001665</name>
</gene>
<dbReference type="InterPro" id="IPR001128">
    <property type="entry name" value="Cyt_P450"/>
</dbReference>
<dbReference type="SUPFAM" id="SSF48264">
    <property type="entry name" value="Cytochrome P450"/>
    <property type="match status" value="1"/>
</dbReference>
<accession>A0A7W7HUL2</accession>
<dbReference type="InterPro" id="IPR017972">
    <property type="entry name" value="Cyt_P450_CS"/>
</dbReference>
<dbReference type="AlphaFoldDB" id="A0A7W7HUL2"/>
<evidence type="ECO:0000313" key="3">
    <source>
        <dbReference type="EMBL" id="MBB4761109.1"/>
    </source>
</evidence>